<dbReference type="EMBL" id="KL367539">
    <property type="protein sequence ID" value="KFD65379.1"/>
    <property type="molecule type" value="Genomic_DNA"/>
</dbReference>
<dbReference type="AlphaFoldDB" id="A0A085N7D3"/>
<sequence>MGDAEKQSISNPADPEKKGRRRKKKKAVIIEHVVDEGFDPRPVVLSAERLLTHPDIAKAARRVGKLPHCLKERAKRMGRRYISMYINDDENTTNEITVKIPRYQLAKLNLPMTAPNPLKGKKRIKAHTFIKNTFSRFGTNKRSY</sequence>
<name>A0A085N7D3_9BILA</name>
<protein>
    <submittedName>
        <fullName evidence="2">Uncharacterized protein</fullName>
    </submittedName>
</protein>
<proteinExistence type="predicted"/>
<dbReference type="Proteomes" id="UP000030758">
    <property type="component" value="Unassembled WGS sequence"/>
</dbReference>
<evidence type="ECO:0000313" key="2">
    <source>
        <dbReference type="EMBL" id="KFD65379.1"/>
    </source>
</evidence>
<gene>
    <name evidence="2" type="ORF">M514_08736</name>
</gene>
<evidence type="ECO:0000256" key="1">
    <source>
        <dbReference type="SAM" id="MobiDB-lite"/>
    </source>
</evidence>
<accession>A0A085N7D3</accession>
<feature type="region of interest" description="Disordered" evidence="1">
    <location>
        <begin position="1"/>
        <end position="25"/>
    </location>
</feature>
<organism evidence="2">
    <name type="scientific">Trichuris suis</name>
    <name type="common">pig whipworm</name>
    <dbReference type="NCBI Taxonomy" id="68888"/>
    <lineage>
        <taxon>Eukaryota</taxon>
        <taxon>Metazoa</taxon>
        <taxon>Ecdysozoa</taxon>
        <taxon>Nematoda</taxon>
        <taxon>Enoplea</taxon>
        <taxon>Dorylaimia</taxon>
        <taxon>Trichinellida</taxon>
        <taxon>Trichuridae</taxon>
        <taxon>Trichuris</taxon>
    </lineage>
</organism>
<reference evidence="2" key="1">
    <citation type="journal article" date="2014" name="Nat. Genet.">
        <title>Genome and transcriptome of the porcine whipworm Trichuris suis.</title>
        <authorList>
            <person name="Jex A.R."/>
            <person name="Nejsum P."/>
            <person name="Schwarz E.M."/>
            <person name="Hu L."/>
            <person name="Young N.D."/>
            <person name="Hall R.S."/>
            <person name="Korhonen P.K."/>
            <person name="Liao S."/>
            <person name="Thamsborg S."/>
            <person name="Xia J."/>
            <person name="Xu P."/>
            <person name="Wang S."/>
            <person name="Scheerlinck J.P."/>
            <person name="Hofmann A."/>
            <person name="Sternberg P.W."/>
            <person name="Wang J."/>
            <person name="Gasser R.B."/>
        </authorList>
    </citation>
    <scope>NUCLEOTIDE SEQUENCE [LARGE SCALE GENOMIC DNA]</scope>
    <source>
        <strain evidence="2">DCEP-RM93F</strain>
    </source>
</reference>